<dbReference type="InterPro" id="IPR050595">
    <property type="entry name" value="Bact_response_regulator"/>
</dbReference>
<dbReference type="SUPFAM" id="SSF52172">
    <property type="entry name" value="CheY-like"/>
    <property type="match status" value="1"/>
</dbReference>
<evidence type="ECO:0000313" key="5">
    <source>
        <dbReference type="Proteomes" id="UP000249396"/>
    </source>
</evidence>
<gene>
    <name evidence="4" type="ORF">DM484_07750</name>
</gene>
<feature type="domain" description="Response regulatory" evidence="3">
    <location>
        <begin position="4"/>
        <end position="121"/>
    </location>
</feature>
<dbReference type="GO" id="GO:0000160">
    <property type="term" value="P:phosphorelay signal transduction system"/>
    <property type="evidence" value="ECO:0007669"/>
    <property type="project" value="InterPro"/>
</dbReference>
<dbReference type="PANTHER" id="PTHR44591:SF3">
    <property type="entry name" value="RESPONSE REGULATORY DOMAIN-CONTAINING PROTEIN"/>
    <property type="match status" value="1"/>
</dbReference>
<feature type="modified residue" description="4-aspartylphosphate" evidence="2">
    <location>
        <position position="53"/>
    </location>
</feature>
<protein>
    <submittedName>
        <fullName evidence="4">Response regulator</fullName>
    </submittedName>
</protein>
<proteinExistence type="predicted"/>
<dbReference type="AlphaFoldDB" id="A0A2W4TAR6"/>
<dbReference type="Proteomes" id="UP000249396">
    <property type="component" value="Unassembled WGS sequence"/>
</dbReference>
<evidence type="ECO:0000259" key="3">
    <source>
        <dbReference type="PROSITE" id="PS50110"/>
    </source>
</evidence>
<comment type="caution">
    <text evidence="4">The sequence shown here is derived from an EMBL/GenBank/DDBJ whole genome shotgun (WGS) entry which is preliminary data.</text>
</comment>
<evidence type="ECO:0000256" key="2">
    <source>
        <dbReference type="PROSITE-ProRule" id="PRU00169"/>
    </source>
</evidence>
<sequence length="121" mass="13524">MNGPILVVDDEPDMCWVIECILRSQGYEVVTVLSGEEACYQLANRDFFFVFMDAKLPDMDGLDVVRHAHAIKPGSVRAVLVSGYHYHDDPVIRQAFDEGLICGFLAKPFTHSDLLKALPIV</sequence>
<name>A0A2W4TAR6_9GAMM</name>
<dbReference type="InterPro" id="IPR001789">
    <property type="entry name" value="Sig_transdc_resp-reg_receiver"/>
</dbReference>
<dbReference type="PROSITE" id="PS50110">
    <property type="entry name" value="RESPONSE_REGULATORY"/>
    <property type="match status" value="1"/>
</dbReference>
<dbReference type="CDD" id="cd00156">
    <property type="entry name" value="REC"/>
    <property type="match status" value="1"/>
</dbReference>
<evidence type="ECO:0000313" key="4">
    <source>
        <dbReference type="EMBL" id="PZN81724.1"/>
    </source>
</evidence>
<dbReference type="PANTHER" id="PTHR44591">
    <property type="entry name" value="STRESS RESPONSE REGULATOR PROTEIN 1"/>
    <property type="match status" value="1"/>
</dbReference>
<keyword evidence="1 2" id="KW-0597">Phosphoprotein</keyword>
<dbReference type="Pfam" id="PF00072">
    <property type="entry name" value="Response_reg"/>
    <property type="match status" value="1"/>
</dbReference>
<organism evidence="4 5">
    <name type="scientific">Candidatus Methylumidiphilus alinenensis</name>
    <dbReference type="NCBI Taxonomy" id="2202197"/>
    <lineage>
        <taxon>Bacteria</taxon>
        <taxon>Pseudomonadati</taxon>
        <taxon>Pseudomonadota</taxon>
        <taxon>Gammaproteobacteria</taxon>
        <taxon>Methylococcales</taxon>
        <taxon>Candidatus Methylumidiphilus</taxon>
    </lineage>
</organism>
<accession>A0A2W4TAR6</accession>
<dbReference type="Gene3D" id="3.40.50.2300">
    <property type="match status" value="1"/>
</dbReference>
<reference evidence="4 5" key="1">
    <citation type="journal article" date="2018" name="Aquat. Microb. Ecol.">
        <title>Gammaproteobacterial methanotrophs dominate.</title>
        <authorList>
            <person name="Rissanen A.J."/>
            <person name="Saarenheimo J."/>
            <person name="Tiirola M."/>
            <person name="Peura S."/>
            <person name="Aalto S.L."/>
            <person name="Karvinen A."/>
            <person name="Nykanen H."/>
        </authorList>
    </citation>
    <scope>NUCLEOTIDE SEQUENCE [LARGE SCALE GENOMIC DNA]</scope>
    <source>
        <strain evidence="4">AMbin10</strain>
    </source>
</reference>
<dbReference type="InterPro" id="IPR011006">
    <property type="entry name" value="CheY-like_superfamily"/>
</dbReference>
<dbReference type="SMART" id="SM00448">
    <property type="entry name" value="REC"/>
    <property type="match status" value="1"/>
</dbReference>
<dbReference type="EMBL" id="QJPH01000258">
    <property type="protein sequence ID" value="PZN81724.1"/>
    <property type="molecule type" value="Genomic_DNA"/>
</dbReference>
<evidence type="ECO:0000256" key="1">
    <source>
        <dbReference type="ARBA" id="ARBA00022553"/>
    </source>
</evidence>